<evidence type="ECO:0008006" key="3">
    <source>
        <dbReference type="Google" id="ProtNLM"/>
    </source>
</evidence>
<sequence>MAEDNQNPEDHESAEKAFRVRFLAKETGITEAQARELIGMIGYDVASLLREARLLKKRNGDAR</sequence>
<dbReference type="RefSeq" id="WP_112126673.1">
    <property type="nucleotide sequence ID" value="NZ_QMBQ01000002.1"/>
</dbReference>
<reference evidence="1 2" key="1">
    <citation type="submission" date="2018-07" db="EMBL/GenBank/DDBJ databases">
        <title>Diversity of Mesorhizobium strains in Brazil.</title>
        <authorList>
            <person name="Helene L.C.F."/>
            <person name="Dall'Agnol R."/>
            <person name="Delamuta J.R.M."/>
            <person name="Hungria M."/>
        </authorList>
    </citation>
    <scope>NUCLEOTIDE SEQUENCE [LARGE SCALE GENOMIC DNA]</scope>
    <source>
        <strain evidence="1 2">CNPSo 3140</strain>
    </source>
</reference>
<dbReference type="AlphaFoldDB" id="A0A330GV69"/>
<protein>
    <recommendedName>
        <fullName evidence="3">DUF3606 domain-containing protein</fullName>
    </recommendedName>
</protein>
<organism evidence="1 2">
    <name type="scientific">Mesorhizobium atlanticum</name>
    <dbReference type="NCBI Taxonomy" id="2233532"/>
    <lineage>
        <taxon>Bacteria</taxon>
        <taxon>Pseudomonadati</taxon>
        <taxon>Pseudomonadota</taxon>
        <taxon>Alphaproteobacteria</taxon>
        <taxon>Hyphomicrobiales</taxon>
        <taxon>Phyllobacteriaceae</taxon>
        <taxon>Mesorhizobium</taxon>
    </lineage>
</organism>
<keyword evidence="2" id="KW-1185">Reference proteome</keyword>
<name>A0A330GV69_9HYPH</name>
<dbReference type="EMBL" id="QMBQ01000002">
    <property type="protein sequence ID" value="RAZ78427.1"/>
    <property type="molecule type" value="Genomic_DNA"/>
</dbReference>
<dbReference type="OrthoDB" id="8101170at2"/>
<dbReference type="Proteomes" id="UP000251956">
    <property type="component" value="Unassembled WGS sequence"/>
</dbReference>
<accession>A0A330GV69</accession>
<comment type="caution">
    <text evidence="1">The sequence shown here is derived from an EMBL/GenBank/DDBJ whole genome shotgun (WGS) entry which is preliminary data.</text>
</comment>
<proteinExistence type="predicted"/>
<evidence type="ECO:0000313" key="1">
    <source>
        <dbReference type="EMBL" id="RAZ78427.1"/>
    </source>
</evidence>
<gene>
    <name evidence="1" type="ORF">DPM35_07600</name>
</gene>
<evidence type="ECO:0000313" key="2">
    <source>
        <dbReference type="Proteomes" id="UP000251956"/>
    </source>
</evidence>